<evidence type="ECO:0008006" key="4">
    <source>
        <dbReference type="Google" id="ProtNLM"/>
    </source>
</evidence>
<feature type="chain" id="PRO_5039187796" description="Lipoprotein" evidence="1">
    <location>
        <begin position="20"/>
        <end position="120"/>
    </location>
</feature>
<evidence type="ECO:0000313" key="2">
    <source>
        <dbReference type="EMBL" id="TYS69321.1"/>
    </source>
</evidence>
<dbReference type="EMBL" id="VTET01000009">
    <property type="protein sequence ID" value="TYS69321.1"/>
    <property type="molecule type" value="Genomic_DNA"/>
</dbReference>
<dbReference type="OrthoDB" id="2882254at2"/>
<organism evidence="2 3">
    <name type="scientific">Sutcliffiella horikoshii</name>
    <dbReference type="NCBI Taxonomy" id="79883"/>
    <lineage>
        <taxon>Bacteria</taxon>
        <taxon>Bacillati</taxon>
        <taxon>Bacillota</taxon>
        <taxon>Bacilli</taxon>
        <taxon>Bacillales</taxon>
        <taxon>Bacillaceae</taxon>
        <taxon>Sutcliffiella</taxon>
    </lineage>
</organism>
<dbReference type="PROSITE" id="PS51257">
    <property type="entry name" value="PROKAR_LIPOPROTEIN"/>
    <property type="match status" value="1"/>
</dbReference>
<dbReference type="Proteomes" id="UP000324517">
    <property type="component" value="Unassembled WGS sequence"/>
</dbReference>
<accession>A0A5D4T337</accession>
<protein>
    <recommendedName>
        <fullName evidence="4">Lipoprotein</fullName>
    </recommendedName>
</protein>
<dbReference type="RefSeq" id="WP_148980178.1">
    <property type="nucleotide sequence ID" value="NZ_JBNIKO010000011.1"/>
</dbReference>
<evidence type="ECO:0000313" key="3">
    <source>
        <dbReference type="Proteomes" id="UP000324517"/>
    </source>
</evidence>
<keyword evidence="1" id="KW-0732">Signal</keyword>
<sequence length="120" mass="13445">MLKKTIVITLLSLSLVGCASTKEPILIDSTEEASWAHEFVRVDETSFQLTQIEAEESAKGDLIGKVQRNIVDMDTDEELVEQHLDSNSLPPGTALYKHTENSSNILYELDGKYYIAEKKD</sequence>
<evidence type="ECO:0000256" key="1">
    <source>
        <dbReference type="SAM" id="SignalP"/>
    </source>
</evidence>
<reference evidence="2 3" key="1">
    <citation type="submission" date="2019-08" db="EMBL/GenBank/DDBJ databases">
        <title>Bacillus genomes from the desert of Cuatro Cienegas, Coahuila.</title>
        <authorList>
            <person name="Olmedo-Alvarez G."/>
        </authorList>
    </citation>
    <scope>NUCLEOTIDE SEQUENCE [LARGE SCALE GENOMIC DNA]</scope>
    <source>
        <strain evidence="2 3">CH98b_3T</strain>
    </source>
</reference>
<dbReference type="AlphaFoldDB" id="A0A5D4T337"/>
<proteinExistence type="predicted"/>
<name>A0A5D4T337_9BACI</name>
<gene>
    <name evidence="2" type="ORF">FZC75_17350</name>
</gene>
<comment type="caution">
    <text evidence="2">The sequence shown here is derived from an EMBL/GenBank/DDBJ whole genome shotgun (WGS) entry which is preliminary data.</text>
</comment>
<feature type="signal peptide" evidence="1">
    <location>
        <begin position="1"/>
        <end position="19"/>
    </location>
</feature>